<keyword evidence="13" id="KW-1185">Reference proteome</keyword>
<dbReference type="GO" id="GO:0005737">
    <property type="term" value="C:cytoplasm"/>
    <property type="evidence" value="ECO:0007669"/>
    <property type="project" value="UniProtKB-SubCell"/>
</dbReference>
<dbReference type="InterPro" id="IPR015943">
    <property type="entry name" value="WD40/YVTN_repeat-like_dom_sf"/>
</dbReference>
<dbReference type="GO" id="GO:0002098">
    <property type="term" value="P:tRNA wobble uridine modification"/>
    <property type="evidence" value="ECO:0007669"/>
    <property type="project" value="InterPro"/>
</dbReference>
<feature type="repeat" description="WD" evidence="11">
    <location>
        <begin position="645"/>
        <end position="686"/>
    </location>
</feature>
<keyword evidence="7 11" id="KW-0853">WD repeat</keyword>
<dbReference type="AlphaFoldDB" id="A0A9P6H7X3"/>
<dbReference type="SUPFAM" id="SSF101908">
    <property type="entry name" value="Putative isomerase YbhE"/>
    <property type="match status" value="1"/>
</dbReference>
<evidence type="ECO:0000256" key="4">
    <source>
        <dbReference type="ARBA" id="ARBA00005881"/>
    </source>
</evidence>
<keyword evidence="9" id="KW-0677">Repeat</keyword>
<feature type="repeat" description="WD" evidence="11">
    <location>
        <begin position="95"/>
        <end position="127"/>
    </location>
</feature>
<accession>A0A9P6H7X3</accession>
<gene>
    <name evidence="12" type="ORF">BJ322DRAFT_1101480</name>
</gene>
<dbReference type="PANTHER" id="PTHR44111:SF1">
    <property type="entry name" value="ELONGATOR COMPLEX PROTEIN 2"/>
    <property type="match status" value="1"/>
</dbReference>
<evidence type="ECO:0000256" key="8">
    <source>
        <dbReference type="ARBA" id="ARBA00022694"/>
    </source>
</evidence>
<dbReference type="InterPro" id="IPR019775">
    <property type="entry name" value="WD40_repeat_CS"/>
</dbReference>
<evidence type="ECO:0000256" key="6">
    <source>
        <dbReference type="ARBA" id="ARBA00022490"/>
    </source>
</evidence>
<protein>
    <recommendedName>
        <fullName evidence="5">Elongator complex protein 2</fullName>
    </recommendedName>
</protein>
<dbReference type="PROSITE" id="PS00678">
    <property type="entry name" value="WD_REPEATS_1"/>
    <property type="match status" value="1"/>
</dbReference>
<dbReference type="Proteomes" id="UP000736335">
    <property type="component" value="Unassembled WGS sequence"/>
</dbReference>
<comment type="similarity">
    <text evidence="4">Belongs to the WD repeat ELP2 family.</text>
</comment>
<dbReference type="EMBL" id="WIUZ02000017">
    <property type="protein sequence ID" value="KAF9780099.1"/>
    <property type="molecule type" value="Genomic_DNA"/>
</dbReference>
<dbReference type="Pfam" id="PF00400">
    <property type="entry name" value="WD40"/>
    <property type="match status" value="7"/>
</dbReference>
<dbReference type="OrthoDB" id="27911at2759"/>
<organism evidence="12 13">
    <name type="scientific">Thelephora terrestris</name>
    <dbReference type="NCBI Taxonomy" id="56493"/>
    <lineage>
        <taxon>Eukaryota</taxon>
        <taxon>Fungi</taxon>
        <taxon>Dikarya</taxon>
        <taxon>Basidiomycota</taxon>
        <taxon>Agaricomycotina</taxon>
        <taxon>Agaricomycetes</taxon>
        <taxon>Thelephorales</taxon>
        <taxon>Thelephoraceae</taxon>
        <taxon>Thelephora</taxon>
    </lineage>
</organism>
<name>A0A9P6H7X3_9AGAM</name>
<evidence type="ECO:0000313" key="12">
    <source>
        <dbReference type="EMBL" id="KAF9780099.1"/>
    </source>
</evidence>
<keyword evidence="10" id="KW-0539">Nucleus</keyword>
<dbReference type="SMART" id="SM00320">
    <property type="entry name" value="WD40"/>
    <property type="match status" value="9"/>
</dbReference>
<dbReference type="InterPro" id="IPR020472">
    <property type="entry name" value="WD40_PAC1"/>
</dbReference>
<evidence type="ECO:0000256" key="11">
    <source>
        <dbReference type="PROSITE-ProRule" id="PRU00221"/>
    </source>
</evidence>
<comment type="caution">
    <text evidence="12">The sequence shown here is derived from an EMBL/GenBank/DDBJ whole genome shotgun (WGS) entry which is preliminary data.</text>
</comment>
<feature type="repeat" description="WD" evidence="11">
    <location>
        <begin position="187"/>
        <end position="226"/>
    </location>
</feature>
<dbReference type="PRINTS" id="PR00320">
    <property type="entry name" value="GPROTEINBRPT"/>
</dbReference>
<dbReference type="GO" id="GO:0033588">
    <property type="term" value="C:elongator holoenzyme complex"/>
    <property type="evidence" value="ECO:0007669"/>
    <property type="project" value="InterPro"/>
</dbReference>
<dbReference type="InterPro" id="IPR036322">
    <property type="entry name" value="WD40_repeat_dom_sf"/>
</dbReference>
<evidence type="ECO:0000313" key="13">
    <source>
        <dbReference type="Proteomes" id="UP000736335"/>
    </source>
</evidence>
<dbReference type="InterPro" id="IPR001680">
    <property type="entry name" value="WD40_rpt"/>
</dbReference>
<dbReference type="PROSITE" id="PS50294">
    <property type="entry name" value="WD_REPEATS_REGION"/>
    <property type="match status" value="3"/>
</dbReference>
<evidence type="ECO:0000256" key="7">
    <source>
        <dbReference type="ARBA" id="ARBA00022574"/>
    </source>
</evidence>
<dbReference type="GO" id="GO:0005634">
    <property type="term" value="C:nucleus"/>
    <property type="evidence" value="ECO:0007669"/>
    <property type="project" value="UniProtKB-SubCell"/>
</dbReference>
<dbReference type="InterPro" id="IPR037289">
    <property type="entry name" value="Elp2"/>
</dbReference>
<dbReference type="PROSITE" id="PS50082">
    <property type="entry name" value="WD_REPEATS_2"/>
    <property type="match status" value="6"/>
</dbReference>
<feature type="repeat" description="WD" evidence="11">
    <location>
        <begin position="595"/>
        <end position="637"/>
    </location>
</feature>
<reference evidence="12" key="2">
    <citation type="submission" date="2020-11" db="EMBL/GenBank/DDBJ databases">
        <authorList>
            <consortium name="DOE Joint Genome Institute"/>
            <person name="Kuo A."/>
            <person name="Miyauchi S."/>
            <person name="Kiss E."/>
            <person name="Drula E."/>
            <person name="Kohler A."/>
            <person name="Sanchez-Garcia M."/>
            <person name="Andreopoulos B."/>
            <person name="Barry K.W."/>
            <person name="Bonito G."/>
            <person name="Buee M."/>
            <person name="Carver A."/>
            <person name="Chen C."/>
            <person name="Cichocki N."/>
            <person name="Clum A."/>
            <person name="Culley D."/>
            <person name="Crous P.W."/>
            <person name="Fauchery L."/>
            <person name="Girlanda M."/>
            <person name="Hayes R."/>
            <person name="Keri Z."/>
            <person name="Labutti K."/>
            <person name="Lipzen A."/>
            <person name="Lombard V."/>
            <person name="Magnuson J."/>
            <person name="Maillard F."/>
            <person name="Morin E."/>
            <person name="Murat C."/>
            <person name="Nolan M."/>
            <person name="Ohm R."/>
            <person name="Pangilinan J."/>
            <person name="Pereira M."/>
            <person name="Perotto S."/>
            <person name="Peter M."/>
            <person name="Riley R."/>
            <person name="Sitrit Y."/>
            <person name="Stielow B."/>
            <person name="Szollosi G."/>
            <person name="Zifcakova L."/>
            <person name="Stursova M."/>
            <person name="Spatafora J.W."/>
            <person name="Tedersoo L."/>
            <person name="Vaario L.-M."/>
            <person name="Yamada A."/>
            <person name="Yan M."/>
            <person name="Wang P."/>
            <person name="Xu J."/>
            <person name="Bruns T."/>
            <person name="Baldrian P."/>
            <person name="Vilgalys R."/>
            <person name="Henrissat B."/>
            <person name="Grigoriev I.V."/>
            <person name="Hibbett D."/>
            <person name="Nagy L.G."/>
            <person name="Martin F.M."/>
        </authorList>
    </citation>
    <scope>NUCLEOTIDE SEQUENCE</scope>
    <source>
        <strain evidence="12">UH-Tt-Lm1</strain>
    </source>
</reference>
<proteinExistence type="inferred from homology"/>
<reference evidence="12" key="1">
    <citation type="journal article" date="2020" name="Nat. Commun.">
        <title>Large-scale genome sequencing of mycorrhizal fungi provides insights into the early evolution of symbiotic traits.</title>
        <authorList>
            <person name="Miyauchi S."/>
            <person name="Kiss E."/>
            <person name="Kuo A."/>
            <person name="Drula E."/>
            <person name="Kohler A."/>
            <person name="Sanchez-Garcia M."/>
            <person name="Morin E."/>
            <person name="Andreopoulos B."/>
            <person name="Barry K.W."/>
            <person name="Bonito G."/>
            <person name="Buee M."/>
            <person name="Carver A."/>
            <person name="Chen C."/>
            <person name="Cichocki N."/>
            <person name="Clum A."/>
            <person name="Culley D."/>
            <person name="Crous P.W."/>
            <person name="Fauchery L."/>
            <person name="Girlanda M."/>
            <person name="Hayes R.D."/>
            <person name="Keri Z."/>
            <person name="LaButti K."/>
            <person name="Lipzen A."/>
            <person name="Lombard V."/>
            <person name="Magnuson J."/>
            <person name="Maillard F."/>
            <person name="Murat C."/>
            <person name="Nolan M."/>
            <person name="Ohm R.A."/>
            <person name="Pangilinan J."/>
            <person name="Pereira M.F."/>
            <person name="Perotto S."/>
            <person name="Peter M."/>
            <person name="Pfister S."/>
            <person name="Riley R."/>
            <person name="Sitrit Y."/>
            <person name="Stielow J.B."/>
            <person name="Szollosi G."/>
            <person name="Zifcakova L."/>
            <person name="Stursova M."/>
            <person name="Spatafora J.W."/>
            <person name="Tedersoo L."/>
            <person name="Vaario L.M."/>
            <person name="Yamada A."/>
            <person name="Yan M."/>
            <person name="Wang P."/>
            <person name="Xu J."/>
            <person name="Bruns T."/>
            <person name="Baldrian P."/>
            <person name="Vilgalys R."/>
            <person name="Dunand C."/>
            <person name="Henrissat B."/>
            <person name="Grigoriev I.V."/>
            <person name="Hibbett D."/>
            <person name="Nagy L.G."/>
            <person name="Martin F.M."/>
        </authorList>
    </citation>
    <scope>NUCLEOTIDE SEQUENCE</scope>
    <source>
        <strain evidence="12">UH-Tt-Lm1</strain>
    </source>
</reference>
<evidence type="ECO:0000256" key="1">
    <source>
        <dbReference type="ARBA" id="ARBA00004123"/>
    </source>
</evidence>
<evidence type="ECO:0000256" key="9">
    <source>
        <dbReference type="ARBA" id="ARBA00022737"/>
    </source>
</evidence>
<dbReference type="PANTHER" id="PTHR44111">
    <property type="entry name" value="ELONGATOR COMPLEX PROTEIN 2"/>
    <property type="match status" value="1"/>
</dbReference>
<dbReference type="SUPFAM" id="SSF50978">
    <property type="entry name" value="WD40 repeat-like"/>
    <property type="match status" value="1"/>
</dbReference>
<evidence type="ECO:0000256" key="10">
    <source>
        <dbReference type="ARBA" id="ARBA00023242"/>
    </source>
</evidence>
<feature type="repeat" description="WD" evidence="11">
    <location>
        <begin position="394"/>
        <end position="424"/>
    </location>
</feature>
<feature type="repeat" description="WD" evidence="11">
    <location>
        <begin position="290"/>
        <end position="327"/>
    </location>
</feature>
<comment type="subcellular location">
    <subcellularLocation>
        <location evidence="2">Cytoplasm</location>
    </subcellularLocation>
    <subcellularLocation>
        <location evidence="1">Nucleus</location>
    </subcellularLocation>
</comment>
<sequence length="793" mass="87124">MVQAYASTAYIAAAANRFPYAADISSESLVAFGSHKFVSLWCLYDENIHETLPGHEGVVTCLRFVGEDCFVSGDDKGVLRCWEKSGTQWSTKLITQAHSKPVSCMTYHNGYLITGSSDSTVKVWTVDPNDDRIREKQMIGLGARYPLAVQIARLPGSNVLVLAVSGTFTEVKIYTCSEESFLPAASLPGHEDWVKCLAFCPPRAEGDPLVLASGSQDATIRLWNIEPLKFDSATGGDELLDAFEASLGDMGEGEEGGRQISLKRHIVSVKDSASSDDTIQKYSITFDALLVGHESGVTSLSWKPNDSASALPVLLSTSTDSSLILWSQFDSLWVNRNRFGDIGGQRLGGFVGGLWNTDREEILAWGWNGGWRRWRHDPNVQGDTVQAWTEADAVTGHSNVVKDICWSPQGELLASTSLDQTTRIHGRLPTNAWREIARPQVHGYDLVGVQFLDALKFVSIADEKVARVFEAPKAFVELAKSLQVMKIDVDEGTRPIGATVPPLGLSNKAVSDVVAQTAGPHSAITTRPPFEGELASMTLWPEVEKVFGHGYESISIAASTSKTMFASTCKSTSPAHAVVRINSVEDNYRSVGTPLDGHSLTVTRVAFSPPDDKYILSVSRDRSWRLYERQRDDATDLKYTFVALDKSHTRIIWDCAWSAEGDIFATASRDKTVKIWKNREGKWSSVEVIKTAEAATAVSFSPTDYDQSMNRRRVAIGLENGHISIYSSSVTSPSNWELELTVDSTRAHVDQIHRLAWRPLTTTEEGGEGVIKKQLASCSEDHTLRILNVLLKV</sequence>
<evidence type="ECO:0000256" key="2">
    <source>
        <dbReference type="ARBA" id="ARBA00004496"/>
    </source>
</evidence>
<dbReference type="Gene3D" id="2.130.10.10">
    <property type="entry name" value="YVTN repeat-like/Quinoprotein amine dehydrogenase"/>
    <property type="match status" value="4"/>
</dbReference>
<evidence type="ECO:0000256" key="3">
    <source>
        <dbReference type="ARBA" id="ARBA00005043"/>
    </source>
</evidence>
<keyword evidence="8" id="KW-0819">tRNA processing</keyword>
<keyword evidence="6" id="KW-0963">Cytoplasm</keyword>
<comment type="pathway">
    <text evidence="3">tRNA modification; 5-methoxycarbonylmethyl-2-thiouridine-tRNA biosynthesis.</text>
</comment>
<evidence type="ECO:0000256" key="5">
    <source>
        <dbReference type="ARBA" id="ARBA00020267"/>
    </source>
</evidence>